<dbReference type="RefSeq" id="WP_119059925.1">
    <property type="nucleotide sequence ID" value="NZ_QXDF01000001.1"/>
</dbReference>
<evidence type="ECO:0000256" key="1">
    <source>
        <dbReference type="SAM" id="MobiDB-lite"/>
    </source>
</evidence>
<dbReference type="EMBL" id="QXDF01000001">
    <property type="protein sequence ID" value="RIA54955.1"/>
    <property type="molecule type" value="Genomic_DNA"/>
</dbReference>
<name>A0A397Q576_9HYPH</name>
<evidence type="ECO:0000313" key="2">
    <source>
        <dbReference type="EMBL" id="RIA54955.1"/>
    </source>
</evidence>
<gene>
    <name evidence="2" type="ORF">BXY53_0005</name>
</gene>
<evidence type="ECO:0000313" key="3">
    <source>
        <dbReference type="Proteomes" id="UP000266273"/>
    </source>
</evidence>
<dbReference type="AlphaFoldDB" id="A0A397Q576"/>
<reference evidence="2 3" key="1">
    <citation type="submission" date="2018-08" db="EMBL/GenBank/DDBJ databases">
        <title>Genomic Encyclopedia of Archaeal and Bacterial Type Strains, Phase II (KMG-II): from individual species to whole genera.</title>
        <authorList>
            <person name="Goeker M."/>
        </authorList>
    </citation>
    <scope>NUCLEOTIDE SEQUENCE [LARGE SCALE GENOMIC DNA]</scope>
    <source>
        <strain evidence="2 3">DSM 5002</strain>
    </source>
</reference>
<organism evidence="2 3">
    <name type="scientific">Dichotomicrobium thermohalophilum</name>
    <dbReference type="NCBI Taxonomy" id="933063"/>
    <lineage>
        <taxon>Bacteria</taxon>
        <taxon>Pseudomonadati</taxon>
        <taxon>Pseudomonadota</taxon>
        <taxon>Alphaproteobacteria</taxon>
        <taxon>Hyphomicrobiales</taxon>
        <taxon>Hyphomicrobiaceae</taxon>
        <taxon>Dichotomicrobium</taxon>
    </lineage>
</organism>
<protein>
    <submittedName>
        <fullName evidence="2">Uncharacterized protein</fullName>
    </submittedName>
</protein>
<comment type="caution">
    <text evidence="2">The sequence shown here is derived from an EMBL/GenBank/DDBJ whole genome shotgun (WGS) entry which is preliminary data.</text>
</comment>
<dbReference type="OrthoDB" id="7956956at2"/>
<proteinExistence type="predicted"/>
<sequence>MWPIKRKSAEELDGILYFLSSALTSVIDESSYLAHHEAALPKLGAGLATAEIASRLAMFREQVRDVSEREFVIVTKLARARHWAQELRRYEPHLRADIDAFLATTARCETMARERPADAQSLFDGHAQPKRFLADRVPGGRVAAEAAVSLVSRLEAAESGKSRAEDGPSYLIGGEISVELLNEACETLLARLAAHYGWEDDTAEGLAEDELQERDRPEPSEPDDEADAVMTPSETAEAKADAEPPGEEAPDSRAEDASEERAASTEKRSEQADTTTAPEERSPAADRSSPAASG</sequence>
<keyword evidence="3" id="KW-1185">Reference proteome</keyword>
<feature type="region of interest" description="Disordered" evidence="1">
    <location>
        <begin position="207"/>
        <end position="294"/>
    </location>
</feature>
<feature type="compositionally biased region" description="Basic and acidic residues" evidence="1">
    <location>
        <begin position="250"/>
        <end position="271"/>
    </location>
</feature>
<dbReference type="Proteomes" id="UP000266273">
    <property type="component" value="Unassembled WGS sequence"/>
</dbReference>
<accession>A0A397Q576</accession>
<feature type="compositionally biased region" description="Low complexity" evidence="1">
    <location>
        <begin position="285"/>
        <end position="294"/>
    </location>
</feature>